<comment type="caution">
    <text evidence="2">The sequence shown here is derived from an EMBL/GenBank/DDBJ whole genome shotgun (WGS) entry which is preliminary data.</text>
</comment>
<evidence type="ECO:0000313" key="3">
    <source>
        <dbReference type="Proteomes" id="UP000265515"/>
    </source>
</evidence>
<feature type="compositionally biased region" description="Acidic residues" evidence="1">
    <location>
        <begin position="88"/>
        <end position="98"/>
    </location>
</feature>
<evidence type="ECO:0000313" key="2">
    <source>
        <dbReference type="EMBL" id="GBG65580.1"/>
    </source>
</evidence>
<dbReference type="Proteomes" id="UP000265515">
    <property type="component" value="Unassembled WGS sequence"/>
</dbReference>
<sequence length="170" mass="19413">MASLVSQFLGRLQSTRGSVIQVVEIEDKQPAQKKREIGGKKKAKQAWGEMNEAFLEDLEEEEEAENGQEDDGDEEGDGENEEEKRDEDAEQEEGEGNQESEGGAMKNKIWSVQYNIPEISLEAWTAEFVGVLLHVWSWRSYAHNPRMVDAVRKLYKCSLVNHQQMRVLSK</sequence>
<protein>
    <submittedName>
        <fullName evidence="2">Uncharacterized protein</fullName>
    </submittedName>
</protein>
<dbReference type="AlphaFoldDB" id="A0A388K6A2"/>
<accession>A0A388K6A2</accession>
<gene>
    <name evidence="2" type="ORF">CBR_g51462</name>
</gene>
<dbReference type="EMBL" id="BFEA01000063">
    <property type="protein sequence ID" value="GBG65580.1"/>
    <property type="molecule type" value="Genomic_DNA"/>
</dbReference>
<dbReference type="Gramene" id="GBG65580">
    <property type="protein sequence ID" value="GBG65580"/>
    <property type="gene ID" value="CBR_g51462"/>
</dbReference>
<reference evidence="2 3" key="1">
    <citation type="journal article" date="2018" name="Cell">
        <title>The Chara Genome: Secondary Complexity and Implications for Plant Terrestrialization.</title>
        <authorList>
            <person name="Nishiyama T."/>
            <person name="Sakayama H."/>
            <person name="Vries J.D."/>
            <person name="Buschmann H."/>
            <person name="Saint-Marcoux D."/>
            <person name="Ullrich K.K."/>
            <person name="Haas F.B."/>
            <person name="Vanderstraeten L."/>
            <person name="Becker D."/>
            <person name="Lang D."/>
            <person name="Vosolsobe S."/>
            <person name="Rombauts S."/>
            <person name="Wilhelmsson P.K.I."/>
            <person name="Janitza P."/>
            <person name="Kern R."/>
            <person name="Heyl A."/>
            <person name="Rumpler F."/>
            <person name="Villalobos L.I.A.C."/>
            <person name="Clay J.M."/>
            <person name="Skokan R."/>
            <person name="Toyoda A."/>
            <person name="Suzuki Y."/>
            <person name="Kagoshima H."/>
            <person name="Schijlen E."/>
            <person name="Tajeshwar N."/>
            <person name="Catarino B."/>
            <person name="Hetherington A.J."/>
            <person name="Saltykova A."/>
            <person name="Bonnot C."/>
            <person name="Breuninger H."/>
            <person name="Symeonidi A."/>
            <person name="Radhakrishnan G.V."/>
            <person name="Van Nieuwerburgh F."/>
            <person name="Deforce D."/>
            <person name="Chang C."/>
            <person name="Karol K.G."/>
            <person name="Hedrich R."/>
            <person name="Ulvskov P."/>
            <person name="Glockner G."/>
            <person name="Delwiche C.F."/>
            <person name="Petrasek J."/>
            <person name="Van de Peer Y."/>
            <person name="Friml J."/>
            <person name="Beilby M."/>
            <person name="Dolan L."/>
            <person name="Kohara Y."/>
            <person name="Sugano S."/>
            <person name="Fujiyama A."/>
            <person name="Delaux P.-M."/>
            <person name="Quint M."/>
            <person name="TheiBen G."/>
            <person name="Hagemann M."/>
            <person name="Harholt J."/>
            <person name="Dunand C."/>
            <person name="Zachgo S."/>
            <person name="Langdale J."/>
            <person name="Maumus F."/>
            <person name="Straeten D.V.D."/>
            <person name="Gould S.B."/>
            <person name="Rensing S.A."/>
        </authorList>
    </citation>
    <scope>NUCLEOTIDE SEQUENCE [LARGE SCALE GENOMIC DNA]</scope>
    <source>
        <strain evidence="2 3">S276</strain>
    </source>
</reference>
<feature type="region of interest" description="Disordered" evidence="1">
    <location>
        <begin position="27"/>
        <end position="104"/>
    </location>
</feature>
<proteinExistence type="predicted"/>
<keyword evidence="3" id="KW-1185">Reference proteome</keyword>
<feature type="compositionally biased region" description="Acidic residues" evidence="1">
    <location>
        <begin position="54"/>
        <end position="81"/>
    </location>
</feature>
<evidence type="ECO:0000256" key="1">
    <source>
        <dbReference type="SAM" id="MobiDB-lite"/>
    </source>
</evidence>
<organism evidence="2 3">
    <name type="scientific">Chara braunii</name>
    <name type="common">Braun's stonewort</name>
    <dbReference type="NCBI Taxonomy" id="69332"/>
    <lineage>
        <taxon>Eukaryota</taxon>
        <taxon>Viridiplantae</taxon>
        <taxon>Streptophyta</taxon>
        <taxon>Charophyceae</taxon>
        <taxon>Charales</taxon>
        <taxon>Characeae</taxon>
        <taxon>Chara</taxon>
    </lineage>
</organism>
<name>A0A388K6A2_CHABU</name>
<feature type="compositionally biased region" description="Basic and acidic residues" evidence="1">
    <location>
        <begin position="27"/>
        <end position="39"/>
    </location>
</feature>